<gene>
    <name evidence="1" type="ORF">ALC56_14963</name>
</gene>
<keyword evidence="2" id="KW-1185">Reference proteome</keyword>
<protein>
    <submittedName>
        <fullName evidence="1">Uncharacterized protein</fullName>
    </submittedName>
</protein>
<organism evidence="1 2">
    <name type="scientific">Trachymyrmex septentrionalis</name>
    <dbReference type="NCBI Taxonomy" id="34720"/>
    <lineage>
        <taxon>Eukaryota</taxon>
        <taxon>Metazoa</taxon>
        <taxon>Ecdysozoa</taxon>
        <taxon>Arthropoda</taxon>
        <taxon>Hexapoda</taxon>
        <taxon>Insecta</taxon>
        <taxon>Pterygota</taxon>
        <taxon>Neoptera</taxon>
        <taxon>Endopterygota</taxon>
        <taxon>Hymenoptera</taxon>
        <taxon>Apocrita</taxon>
        <taxon>Aculeata</taxon>
        <taxon>Formicoidea</taxon>
        <taxon>Formicidae</taxon>
        <taxon>Myrmicinae</taxon>
        <taxon>Trachymyrmex</taxon>
    </lineage>
</organism>
<proteinExistence type="predicted"/>
<dbReference type="EMBL" id="KQ981998">
    <property type="protein sequence ID" value="KYN30719.1"/>
    <property type="molecule type" value="Genomic_DNA"/>
</dbReference>
<evidence type="ECO:0000313" key="1">
    <source>
        <dbReference type="EMBL" id="KYN30719.1"/>
    </source>
</evidence>
<name>A0A151JT04_9HYME</name>
<sequence>NDNLLTRCLGGYTQNTNESLNALIWSFAPKRTFSGPKTVEIAAYLAAIIFNEGYKSILQIMHVMNITIGQNAVDMCDAVDKLRISNCNQRCFDASKEGRIEKRTARSALEETFLETEGVLYAAGIGDDW</sequence>
<feature type="non-terminal residue" evidence="1">
    <location>
        <position position="1"/>
    </location>
</feature>
<reference evidence="1 2" key="1">
    <citation type="submission" date="2016-03" db="EMBL/GenBank/DDBJ databases">
        <title>Trachymyrmex septentrionalis WGS genome.</title>
        <authorList>
            <person name="Nygaard S."/>
            <person name="Hu H."/>
            <person name="Boomsma J."/>
            <person name="Zhang G."/>
        </authorList>
    </citation>
    <scope>NUCLEOTIDE SEQUENCE [LARGE SCALE GENOMIC DNA]</scope>
    <source>
        <strain evidence="1">Tsep2-gDNA-1</strain>
        <tissue evidence="1">Whole body</tissue>
    </source>
</reference>
<accession>A0A151JT04</accession>
<dbReference type="AlphaFoldDB" id="A0A151JT04"/>
<evidence type="ECO:0000313" key="2">
    <source>
        <dbReference type="Proteomes" id="UP000078541"/>
    </source>
</evidence>
<dbReference type="Proteomes" id="UP000078541">
    <property type="component" value="Unassembled WGS sequence"/>
</dbReference>